<protein>
    <submittedName>
        <fullName evidence="5">Uncharacterized protein</fullName>
    </submittedName>
</protein>
<keyword evidence="6" id="KW-1185">Reference proteome</keyword>
<evidence type="ECO:0000313" key="6">
    <source>
        <dbReference type="Proteomes" id="UP000027190"/>
    </source>
</evidence>
<evidence type="ECO:0000259" key="3">
    <source>
        <dbReference type="Pfam" id="PF02563"/>
    </source>
</evidence>
<dbReference type="PATRIC" id="fig|1280947.3.peg.2867"/>
<dbReference type="PANTHER" id="PTHR33619:SF3">
    <property type="entry name" value="POLYSACCHARIDE EXPORT PROTEIN GFCE-RELATED"/>
    <property type="match status" value="1"/>
</dbReference>
<evidence type="ECO:0000256" key="2">
    <source>
        <dbReference type="SAM" id="SignalP"/>
    </source>
</evidence>
<evidence type="ECO:0000256" key="1">
    <source>
        <dbReference type="ARBA" id="ARBA00022729"/>
    </source>
</evidence>
<dbReference type="InterPro" id="IPR003715">
    <property type="entry name" value="Poly_export_N"/>
</dbReference>
<dbReference type="AlphaFoldDB" id="A0A062UE94"/>
<dbReference type="Proteomes" id="UP000027190">
    <property type="component" value="Unassembled WGS sequence"/>
</dbReference>
<dbReference type="Gene3D" id="3.10.560.10">
    <property type="entry name" value="Outer membrane lipoprotein wza domain like"/>
    <property type="match status" value="1"/>
</dbReference>
<dbReference type="EMBL" id="AWFG01000052">
    <property type="protein sequence ID" value="KCZ56038.1"/>
    <property type="molecule type" value="Genomic_DNA"/>
</dbReference>
<dbReference type="Gene3D" id="3.30.1950.10">
    <property type="entry name" value="wza like domain"/>
    <property type="match status" value="1"/>
</dbReference>
<dbReference type="InterPro" id="IPR049712">
    <property type="entry name" value="Poly_export"/>
</dbReference>
<organism evidence="5 6">
    <name type="scientific">Hyphomonas chukchiensis</name>
    <dbReference type="NCBI Taxonomy" id="1280947"/>
    <lineage>
        <taxon>Bacteria</taxon>
        <taxon>Pseudomonadati</taxon>
        <taxon>Pseudomonadota</taxon>
        <taxon>Alphaproteobacteria</taxon>
        <taxon>Hyphomonadales</taxon>
        <taxon>Hyphomonadaceae</taxon>
        <taxon>Hyphomonas</taxon>
    </lineage>
</organism>
<dbReference type="Pfam" id="PF02563">
    <property type="entry name" value="Poly_export"/>
    <property type="match status" value="1"/>
</dbReference>
<dbReference type="eggNOG" id="COG1596">
    <property type="taxonomic scope" value="Bacteria"/>
</dbReference>
<comment type="caution">
    <text evidence="5">The sequence shown here is derived from an EMBL/GenBank/DDBJ whole genome shotgun (WGS) entry which is preliminary data.</text>
</comment>
<dbReference type="PANTHER" id="PTHR33619">
    <property type="entry name" value="POLYSACCHARIDE EXPORT PROTEIN GFCE-RELATED"/>
    <property type="match status" value="1"/>
</dbReference>
<keyword evidence="1 2" id="KW-0732">Signal</keyword>
<dbReference type="RefSeq" id="WP_034742142.1">
    <property type="nucleotide sequence ID" value="NZ_AWFG01000052.1"/>
</dbReference>
<feature type="domain" description="Soluble ligand binding" evidence="4">
    <location>
        <begin position="123"/>
        <end position="160"/>
    </location>
</feature>
<evidence type="ECO:0000259" key="4">
    <source>
        <dbReference type="Pfam" id="PF10531"/>
    </source>
</evidence>
<dbReference type="PROSITE" id="PS51257">
    <property type="entry name" value="PROKAR_LIPOPROTEIN"/>
    <property type="match status" value="1"/>
</dbReference>
<dbReference type="GO" id="GO:0015159">
    <property type="term" value="F:polysaccharide transmembrane transporter activity"/>
    <property type="evidence" value="ECO:0007669"/>
    <property type="project" value="InterPro"/>
</dbReference>
<dbReference type="InterPro" id="IPR019554">
    <property type="entry name" value="Soluble_ligand-bd"/>
</dbReference>
<accession>A0A062UE94</accession>
<feature type="signal peptide" evidence="2">
    <location>
        <begin position="1"/>
        <end position="21"/>
    </location>
</feature>
<gene>
    <name evidence="5" type="ORF">HY30_07220</name>
</gene>
<dbReference type="STRING" id="1280947.HY30_07220"/>
<feature type="domain" description="Polysaccharide export protein N-terminal" evidence="3">
    <location>
        <begin position="42"/>
        <end position="118"/>
    </location>
</feature>
<dbReference type="Pfam" id="PF10531">
    <property type="entry name" value="SLBB"/>
    <property type="match status" value="1"/>
</dbReference>
<evidence type="ECO:0000313" key="5">
    <source>
        <dbReference type="EMBL" id="KCZ56038.1"/>
    </source>
</evidence>
<name>A0A062UE94_9PROT</name>
<feature type="chain" id="PRO_5001619227" evidence="2">
    <location>
        <begin position="22"/>
        <end position="196"/>
    </location>
</feature>
<dbReference type="OrthoDB" id="197007at2"/>
<reference evidence="5 6" key="1">
    <citation type="journal article" date="2014" name="Antonie Van Leeuwenhoek">
        <title>Hyphomonas beringensis sp. nov. and Hyphomonas chukchiensis sp. nov., isolated from surface seawater of the Bering Sea and Chukchi Sea.</title>
        <authorList>
            <person name="Li C."/>
            <person name="Lai Q."/>
            <person name="Li G."/>
            <person name="Dong C."/>
            <person name="Wang J."/>
            <person name="Liao Y."/>
            <person name="Shao Z."/>
        </authorList>
    </citation>
    <scope>NUCLEOTIDE SEQUENCE [LARGE SCALE GENOMIC DNA]</scope>
    <source>
        <strain evidence="5 6">BH-BN04-4</strain>
    </source>
</reference>
<proteinExistence type="predicted"/>
<sequence>MSLLRSAILTTMIAIFMFVTACQSGGTATRQVVDDSAPTQAQTNTAYTLGTGDKLRINVFGQPELSGQFVVDGTGAISLPLIGQVVATGSSSQELETTIAEKLADGFLLEPRVSVEVTNYRPFYILGEVGRPGEYPFNSGLTVLNAVAAAGGFTYRANKKIVYIKSVGADQEVKYELNTNTVVKPGDTLRISERIF</sequence>